<sequence length="166" mass="19156">MKFDTNIERFWNFGCDSTMEDFSVFIKELNFFEFSLGGRKFTWMSDNGMSLSKLAGAVLFGALFLLDGLDLVVKNVWESALSDGTSDKRIAFKLKAVKNEIKSWMNDLKKKESEEYQVLLKTNIDDLDILAESRPLSSSERACRQSWKTWVLEIDSIQRLDLKQKS</sequence>
<protein>
    <submittedName>
        <fullName evidence="1">Uncharacterized protein</fullName>
    </submittedName>
</protein>
<evidence type="ECO:0000313" key="2">
    <source>
        <dbReference type="Proteomes" id="UP000235145"/>
    </source>
</evidence>
<reference evidence="1 2" key="1">
    <citation type="journal article" date="2017" name="Nat. Commun.">
        <title>Genome assembly with in vitro proximity ligation data and whole-genome triplication in lettuce.</title>
        <authorList>
            <person name="Reyes-Chin-Wo S."/>
            <person name="Wang Z."/>
            <person name="Yang X."/>
            <person name="Kozik A."/>
            <person name="Arikit S."/>
            <person name="Song C."/>
            <person name="Xia L."/>
            <person name="Froenicke L."/>
            <person name="Lavelle D.O."/>
            <person name="Truco M.J."/>
            <person name="Xia R."/>
            <person name="Zhu S."/>
            <person name="Xu C."/>
            <person name="Xu H."/>
            <person name="Xu X."/>
            <person name="Cox K."/>
            <person name="Korf I."/>
            <person name="Meyers B.C."/>
            <person name="Michelmore R.W."/>
        </authorList>
    </citation>
    <scope>NUCLEOTIDE SEQUENCE [LARGE SCALE GENOMIC DNA]</scope>
    <source>
        <strain evidence="2">cv. Salinas</strain>
        <tissue evidence="1">Seedlings</tissue>
    </source>
</reference>
<name>A0A9R1X7W5_LACSA</name>
<dbReference type="EMBL" id="NBSK02000006">
    <property type="protein sequence ID" value="KAJ0202059.1"/>
    <property type="molecule type" value="Genomic_DNA"/>
</dbReference>
<organism evidence="1 2">
    <name type="scientific">Lactuca sativa</name>
    <name type="common">Garden lettuce</name>
    <dbReference type="NCBI Taxonomy" id="4236"/>
    <lineage>
        <taxon>Eukaryota</taxon>
        <taxon>Viridiplantae</taxon>
        <taxon>Streptophyta</taxon>
        <taxon>Embryophyta</taxon>
        <taxon>Tracheophyta</taxon>
        <taxon>Spermatophyta</taxon>
        <taxon>Magnoliopsida</taxon>
        <taxon>eudicotyledons</taxon>
        <taxon>Gunneridae</taxon>
        <taxon>Pentapetalae</taxon>
        <taxon>asterids</taxon>
        <taxon>campanulids</taxon>
        <taxon>Asterales</taxon>
        <taxon>Asteraceae</taxon>
        <taxon>Cichorioideae</taxon>
        <taxon>Cichorieae</taxon>
        <taxon>Lactucinae</taxon>
        <taxon>Lactuca</taxon>
    </lineage>
</organism>
<dbReference type="Proteomes" id="UP000235145">
    <property type="component" value="Unassembled WGS sequence"/>
</dbReference>
<dbReference type="AlphaFoldDB" id="A0A9R1X7W5"/>
<keyword evidence="2" id="KW-1185">Reference proteome</keyword>
<accession>A0A9R1X7W5</accession>
<evidence type="ECO:0000313" key="1">
    <source>
        <dbReference type="EMBL" id="KAJ0202059.1"/>
    </source>
</evidence>
<proteinExistence type="predicted"/>
<comment type="caution">
    <text evidence="1">The sequence shown here is derived from an EMBL/GenBank/DDBJ whole genome shotgun (WGS) entry which is preliminary data.</text>
</comment>
<gene>
    <name evidence="1" type="ORF">LSAT_V11C600339810</name>
</gene>